<name>A0A6J7WEQ7_9CAUD</name>
<reference evidence="1" key="1">
    <citation type="submission" date="2020-05" db="EMBL/GenBank/DDBJ databases">
        <authorList>
            <person name="Chiriac C."/>
            <person name="Salcher M."/>
            <person name="Ghai R."/>
            <person name="Kavagutti S V."/>
        </authorList>
    </citation>
    <scope>NUCLEOTIDE SEQUENCE</scope>
</reference>
<evidence type="ECO:0000313" key="1">
    <source>
        <dbReference type="EMBL" id="CAB5178901.1"/>
    </source>
</evidence>
<evidence type="ECO:0008006" key="2">
    <source>
        <dbReference type="Google" id="ProtNLM"/>
    </source>
</evidence>
<dbReference type="InterPro" id="IPR029052">
    <property type="entry name" value="Metallo-depent_PP-like"/>
</dbReference>
<accession>A0A6J7WEQ7</accession>
<proteinExistence type="predicted"/>
<organism evidence="1">
    <name type="scientific">uncultured Caudovirales phage</name>
    <dbReference type="NCBI Taxonomy" id="2100421"/>
    <lineage>
        <taxon>Viruses</taxon>
        <taxon>Duplodnaviria</taxon>
        <taxon>Heunggongvirae</taxon>
        <taxon>Uroviricota</taxon>
        <taxon>Caudoviricetes</taxon>
        <taxon>Peduoviridae</taxon>
        <taxon>Maltschvirus</taxon>
        <taxon>Maltschvirus maltsch</taxon>
    </lineage>
</organism>
<sequence length="249" mass="27791">MSKLIKFVAVGDSHGDMIDTEVAKEFYKFLRFWNPHQTIMLGDAFDFRSIRRGASGQEEDESLVADVKAGKEFIKRIGSHNLSAFLYGNHEDRLSQIISSHTNGIIQDYCIDLDNDIKNTIKSTGCKNIYEYHADEGVHTLGKVKFVHGYTCGTRAVEEHAIHYADQGGALIMGHLHSIQQTNAKKHGGAVGFSGGCLCRKEAMGYAKNRLATSKWGSGWLYGFVQGNDWKVWQAHKVGKQFIYSVKGL</sequence>
<protein>
    <recommendedName>
        <fullName evidence="2">Calcineurin-like phosphoesterase domain-containing protein</fullName>
    </recommendedName>
</protein>
<gene>
    <name evidence="1" type="ORF">UFOVP157_50</name>
</gene>
<dbReference type="SUPFAM" id="SSF56300">
    <property type="entry name" value="Metallo-dependent phosphatases"/>
    <property type="match status" value="1"/>
</dbReference>
<dbReference type="EMBL" id="LR798206">
    <property type="protein sequence ID" value="CAB5178901.1"/>
    <property type="molecule type" value="Genomic_DNA"/>
</dbReference>